<dbReference type="Proteomes" id="UP000224854">
    <property type="component" value="Unassembled WGS sequence"/>
</dbReference>
<evidence type="ECO:0000313" key="3">
    <source>
        <dbReference type="Proteomes" id="UP000224854"/>
    </source>
</evidence>
<gene>
    <name evidence="2" type="ORF">CDD82_3143</name>
</gene>
<dbReference type="InterPro" id="IPR050464">
    <property type="entry name" value="Zeta_carotene_desat/Oxidored"/>
</dbReference>
<evidence type="ECO:0000313" key="2">
    <source>
        <dbReference type="EMBL" id="PHH78287.1"/>
    </source>
</evidence>
<proteinExistence type="predicted"/>
<dbReference type="InterPro" id="IPR036188">
    <property type="entry name" value="FAD/NAD-bd_sf"/>
</dbReference>
<dbReference type="PANTHER" id="PTHR42923">
    <property type="entry name" value="PROTOPORPHYRINOGEN OXIDASE"/>
    <property type="match status" value="1"/>
</dbReference>
<protein>
    <recommendedName>
        <fullName evidence="4">Amine oxidase domain-containing protein</fullName>
    </recommendedName>
</protein>
<dbReference type="GO" id="GO:0004729">
    <property type="term" value="F:oxygen-dependent protoporphyrinogen oxidase activity"/>
    <property type="evidence" value="ECO:0007669"/>
    <property type="project" value="TreeGrafter"/>
</dbReference>
<dbReference type="InterPro" id="IPR001646">
    <property type="entry name" value="5peptide_repeat"/>
</dbReference>
<dbReference type="Pfam" id="PF00805">
    <property type="entry name" value="Pentapeptide"/>
    <property type="match status" value="1"/>
</dbReference>
<dbReference type="SUPFAM" id="SSF51905">
    <property type="entry name" value="FAD/NAD(P)-binding domain"/>
    <property type="match status" value="1"/>
</dbReference>
<dbReference type="Pfam" id="PF13450">
    <property type="entry name" value="NAD_binding_8"/>
    <property type="match status" value="1"/>
</dbReference>
<reference evidence="2 3" key="1">
    <citation type="submission" date="2017-06" db="EMBL/GenBank/DDBJ databases">
        <title>Ant-infecting Ophiocordyceps genomes reveal a high diversity of potential behavioral manipulation genes and a possible major role for enterotoxins.</title>
        <authorList>
            <person name="De Bekker C."/>
            <person name="Evans H.C."/>
            <person name="Brachmann A."/>
            <person name="Hughes D.P."/>
        </authorList>
    </citation>
    <scope>NUCLEOTIDE SEQUENCE [LARGE SCALE GENOMIC DNA]</scope>
    <source>
        <strain evidence="2 3">1348a</strain>
    </source>
</reference>
<dbReference type="AlphaFoldDB" id="A0A2C5ZB83"/>
<feature type="region of interest" description="Disordered" evidence="1">
    <location>
        <begin position="138"/>
        <end position="161"/>
    </location>
</feature>
<comment type="caution">
    <text evidence="2">The sequence shown here is derived from an EMBL/GenBank/DDBJ whole genome shotgun (WGS) entry which is preliminary data.</text>
</comment>
<evidence type="ECO:0008006" key="4">
    <source>
        <dbReference type="Google" id="ProtNLM"/>
    </source>
</evidence>
<dbReference type="SUPFAM" id="SSF141571">
    <property type="entry name" value="Pentapeptide repeat-like"/>
    <property type="match status" value="1"/>
</dbReference>
<evidence type="ECO:0000256" key="1">
    <source>
        <dbReference type="SAM" id="MobiDB-lite"/>
    </source>
</evidence>
<accession>A0A2C5ZB83</accession>
<dbReference type="EMBL" id="NJEU01000230">
    <property type="protein sequence ID" value="PHH78287.1"/>
    <property type="molecule type" value="Genomic_DNA"/>
</dbReference>
<keyword evidence="3" id="KW-1185">Reference proteome</keyword>
<name>A0A2C5ZB83_9HYPO</name>
<sequence length="191" mass="20200">MGLRGGTKAGQLARGARLYGARLYGARLYGARLYGTRLYGAASGQSNEGEHVAIVGGGLTGLTTAYYLAKRLPRTTRLTVYEASDRLGGWLQTERVAAEAMGLGMDGGSIAFERGPRTLTSLRETTWRLDDLVLWDVADDDDNAPPRPTTSASKSSLPRTSRATSATATSCLSCPARMAAFGPCCIRSSSA</sequence>
<dbReference type="GO" id="GO:0005743">
    <property type="term" value="C:mitochondrial inner membrane"/>
    <property type="evidence" value="ECO:0007669"/>
    <property type="project" value="TreeGrafter"/>
</dbReference>
<dbReference type="PANTHER" id="PTHR42923:SF3">
    <property type="entry name" value="PROTOPORPHYRINOGEN OXIDASE"/>
    <property type="match status" value="1"/>
</dbReference>
<dbReference type="OrthoDB" id="438553at2759"/>
<dbReference type="Gene3D" id="3.50.50.60">
    <property type="entry name" value="FAD/NAD(P)-binding domain"/>
    <property type="match status" value="1"/>
</dbReference>
<organism evidence="2 3">
    <name type="scientific">Ophiocordyceps australis</name>
    <dbReference type="NCBI Taxonomy" id="1399860"/>
    <lineage>
        <taxon>Eukaryota</taxon>
        <taxon>Fungi</taxon>
        <taxon>Dikarya</taxon>
        <taxon>Ascomycota</taxon>
        <taxon>Pezizomycotina</taxon>
        <taxon>Sordariomycetes</taxon>
        <taxon>Hypocreomycetidae</taxon>
        <taxon>Hypocreales</taxon>
        <taxon>Ophiocordycipitaceae</taxon>
        <taxon>Ophiocordyceps</taxon>
    </lineage>
</organism>